<dbReference type="SUPFAM" id="SSF51445">
    <property type="entry name" value="(Trans)glycosidases"/>
    <property type="match status" value="1"/>
</dbReference>
<dbReference type="Gene3D" id="3.20.20.70">
    <property type="entry name" value="Aldolase class I"/>
    <property type="match status" value="1"/>
</dbReference>
<dbReference type="Pfam" id="PF17801">
    <property type="entry name" value="Melibiase_C"/>
    <property type="match status" value="1"/>
</dbReference>
<dbReference type="CDD" id="cd14792">
    <property type="entry name" value="GH27"/>
    <property type="match status" value="1"/>
</dbReference>
<proteinExistence type="inferred from homology"/>
<keyword evidence="2" id="KW-0732">Signal</keyword>
<dbReference type="EC" id="3.2.1.22" evidence="5"/>
<comment type="similarity">
    <text evidence="1 5">Belongs to the glycosyl hydrolase 27 family.</text>
</comment>
<dbReference type="PANTHER" id="PTHR11452:SF42">
    <property type="entry name" value="ALPHA-GALACTOSIDASE"/>
    <property type="match status" value="1"/>
</dbReference>
<evidence type="ECO:0000256" key="1">
    <source>
        <dbReference type="ARBA" id="ARBA00009743"/>
    </source>
</evidence>
<dbReference type="Gene3D" id="2.60.40.1180">
    <property type="entry name" value="Golgi alpha-mannosidase II"/>
    <property type="match status" value="1"/>
</dbReference>
<dbReference type="GO" id="GO:0016798">
    <property type="term" value="F:hydrolase activity, acting on glycosyl bonds"/>
    <property type="evidence" value="ECO:0007669"/>
    <property type="project" value="UniProtKB-KW"/>
</dbReference>
<accession>A0ABV6JF86</accession>
<dbReference type="Proteomes" id="UP001589818">
    <property type="component" value="Unassembled WGS sequence"/>
</dbReference>
<keyword evidence="8" id="KW-1185">Reference proteome</keyword>
<evidence type="ECO:0000313" key="8">
    <source>
        <dbReference type="Proteomes" id="UP001589818"/>
    </source>
</evidence>
<comment type="caution">
    <text evidence="7">The sequence shown here is derived from an EMBL/GenBank/DDBJ whole genome shotgun (WGS) entry which is preliminary data.</text>
</comment>
<evidence type="ECO:0000313" key="7">
    <source>
        <dbReference type="EMBL" id="MFC0394124.1"/>
    </source>
</evidence>
<evidence type="ECO:0000259" key="6">
    <source>
        <dbReference type="Pfam" id="PF17801"/>
    </source>
</evidence>
<dbReference type="PRINTS" id="PR00740">
    <property type="entry name" value="GLHYDRLASE27"/>
</dbReference>
<evidence type="ECO:0000256" key="5">
    <source>
        <dbReference type="RuleBase" id="RU361168"/>
    </source>
</evidence>
<sequence length="435" mass="49591">MNKMESAAVAANSKNRLVPTPPMGWNSWDCYGASVNEEEVIGNANYVAEHLKSYGWEYIVVDAQWYEPTANCSIFHPFVPLEMDEYSRLIPAVNRFPSAADGRGFRSLADRIHAMGLKFGIHILRGIPRQAVHSNTPILGSSKGAREIAHTYSICNWITDMYGIQSQKEGAQAYYNSIFQLYAEWEIDYVKVDDISHPYSKGEIELIRGAIDRCGRDIVLSLSPGPAPLQLAEHLKEQANLWRVSADFWDDWKYLYKSFEYSSQWIQYGGPGSWPDLDMLPLGHLAIRSKDDGVGERMTRFTRDEQRTMVSLWCLCQSPLIFGGELRSNDEWTLSLLTNREVLAMHRNGHSIRELYREQDRVVWMSRGQSDEVYLGFFNIGDDEQNVAVELYSIDLFGTYKVTDLWTGEQHDPASALLQFAVVPHGVRLVRLDSI</sequence>
<dbReference type="InterPro" id="IPR017853">
    <property type="entry name" value="GH"/>
</dbReference>
<feature type="domain" description="Alpha galactosidase C-terminal" evidence="6">
    <location>
        <begin position="359"/>
        <end position="432"/>
    </location>
</feature>
<protein>
    <recommendedName>
        <fullName evidence="5">Alpha-galactosidase</fullName>
        <ecNumber evidence="5">3.2.1.22</ecNumber>
    </recommendedName>
    <alternativeName>
        <fullName evidence="5">Melibiase</fullName>
    </alternativeName>
</protein>
<dbReference type="SUPFAM" id="SSF51011">
    <property type="entry name" value="Glycosyl hydrolase domain"/>
    <property type="match status" value="1"/>
</dbReference>
<gene>
    <name evidence="7" type="ORF">ACFFJ8_22480</name>
</gene>
<dbReference type="InterPro" id="IPR013780">
    <property type="entry name" value="Glyco_hydro_b"/>
</dbReference>
<evidence type="ECO:0000256" key="4">
    <source>
        <dbReference type="ARBA" id="ARBA00023295"/>
    </source>
</evidence>
<dbReference type="InterPro" id="IPR002241">
    <property type="entry name" value="Glyco_hydro_27"/>
</dbReference>
<organism evidence="7 8">
    <name type="scientific">Paenibacillus mendelii</name>
    <dbReference type="NCBI Taxonomy" id="206163"/>
    <lineage>
        <taxon>Bacteria</taxon>
        <taxon>Bacillati</taxon>
        <taxon>Bacillota</taxon>
        <taxon>Bacilli</taxon>
        <taxon>Bacillales</taxon>
        <taxon>Paenibacillaceae</taxon>
        <taxon>Paenibacillus</taxon>
    </lineage>
</organism>
<keyword evidence="5" id="KW-1015">Disulfide bond</keyword>
<evidence type="ECO:0000256" key="3">
    <source>
        <dbReference type="ARBA" id="ARBA00022801"/>
    </source>
</evidence>
<keyword evidence="3 5" id="KW-0378">Hydrolase</keyword>
<dbReference type="Pfam" id="PF16499">
    <property type="entry name" value="Melibiase_2"/>
    <property type="match status" value="2"/>
</dbReference>
<name>A0ABV6JF86_9BACL</name>
<dbReference type="EMBL" id="JBHLVF010000039">
    <property type="protein sequence ID" value="MFC0394124.1"/>
    <property type="molecule type" value="Genomic_DNA"/>
</dbReference>
<reference evidence="7 8" key="1">
    <citation type="submission" date="2024-09" db="EMBL/GenBank/DDBJ databases">
        <authorList>
            <person name="Sun Q."/>
            <person name="Mori K."/>
        </authorList>
    </citation>
    <scope>NUCLEOTIDE SEQUENCE [LARGE SCALE GENOMIC DNA]</scope>
    <source>
        <strain evidence="7 8">CCM 4839</strain>
    </source>
</reference>
<comment type="catalytic activity">
    <reaction evidence="5">
        <text>Hydrolysis of terminal, non-reducing alpha-D-galactose residues in alpha-D-galactosides, including galactose oligosaccharides, galactomannans and galactolipids.</text>
        <dbReference type="EC" id="3.2.1.22"/>
    </reaction>
</comment>
<dbReference type="PANTHER" id="PTHR11452">
    <property type="entry name" value="ALPHA-GALACTOSIDASE/ALPHA-N-ACETYLGALACTOSAMINIDASE"/>
    <property type="match status" value="1"/>
</dbReference>
<evidence type="ECO:0000256" key="2">
    <source>
        <dbReference type="ARBA" id="ARBA00022729"/>
    </source>
</evidence>
<dbReference type="RefSeq" id="WP_256555638.1">
    <property type="nucleotide sequence ID" value="NZ_JANHOF010000022.1"/>
</dbReference>
<dbReference type="InterPro" id="IPR013785">
    <property type="entry name" value="Aldolase_TIM"/>
</dbReference>
<dbReference type="InterPro" id="IPR041233">
    <property type="entry name" value="Melibiase_C"/>
</dbReference>
<keyword evidence="4 5" id="KW-0326">Glycosidase</keyword>